<keyword evidence="8" id="KW-1185">Reference proteome</keyword>
<reference evidence="7" key="1">
    <citation type="submission" date="2023-03" db="EMBL/GenBank/DDBJ databases">
        <title>Emydomyces testavorans Genome Sequence.</title>
        <authorList>
            <person name="Hoyer L."/>
        </authorList>
    </citation>
    <scope>NUCLEOTIDE SEQUENCE</scope>
    <source>
        <strain evidence="7">16-2883</strain>
    </source>
</reference>
<keyword evidence="3 6" id="KW-1133">Transmembrane helix</keyword>
<evidence type="ECO:0000256" key="3">
    <source>
        <dbReference type="ARBA" id="ARBA00022989"/>
    </source>
</evidence>
<feature type="transmembrane region" description="Helical" evidence="6">
    <location>
        <begin position="185"/>
        <end position="206"/>
    </location>
</feature>
<dbReference type="GO" id="GO:0005886">
    <property type="term" value="C:plasma membrane"/>
    <property type="evidence" value="ECO:0007669"/>
    <property type="project" value="TreeGrafter"/>
</dbReference>
<feature type="transmembrane region" description="Helical" evidence="6">
    <location>
        <begin position="156"/>
        <end position="179"/>
    </location>
</feature>
<dbReference type="PANTHER" id="PTHR31465">
    <property type="entry name" value="PROTEIN RTA1-RELATED"/>
    <property type="match status" value="1"/>
</dbReference>
<sequence length="365" mass="40068">MDEKLISEPIRPMTHVPASLDAKPFNAKSSEHPRFNDTLQATTQLALPRSTRIRRPTGKSDEQPMSSAVGLENDSERENGNENENEGNAGIQIAAVTTDSIQGVVPLYWISILNFSDQLRCTPKVVSKTMRDFSECTQITPACPLEATTYGYYPNFAASIIFTVFFGLCALFQLGFGAYYKTWTFMIALAVGALLEMAGYIGRILLHDNPWATGPFKLQIVTLILGPTLVAAAIYLTLKHIVLFLGSEYSRIAARLYTWIFISCDVCSLVLQAIGGGVAAAAGRSDKAKLDIGNRVIITGIAFQVVTMSACGLLGLDFFIRASRNGAFAARARLSEKESHWKAFKAFCFAEILAYTTVLIRCIYR</sequence>
<feature type="transmembrane region" description="Helical" evidence="6">
    <location>
        <begin position="295"/>
        <end position="316"/>
    </location>
</feature>
<comment type="subcellular location">
    <subcellularLocation>
        <location evidence="1">Membrane</location>
        <topology evidence="1">Multi-pass membrane protein</topology>
    </subcellularLocation>
</comment>
<proteinExistence type="predicted"/>
<accession>A0AAF0IM72</accession>
<keyword evidence="4 6" id="KW-0472">Membrane</keyword>
<keyword evidence="2 6" id="KW-0812">Transmembrane</keyword>
<protein>
    <submittedName>
        <fullName evidence="7">Uncharacterized protein</fullName>
    </submittedName>
</protein>
<dbReference type="AlphaFoldDB" id="A0AAF0IM72"/>
<dbReference type="GO" id="GO:0000324">
    <property type="term" value="C:fungal-type vacuole"/>
    <property type="evidence" value="ECO:0007669"/>
    <property type="project" value="TreeGrafter"/>
</dbReference>
<evidence type="ECO:0000313" key="7">
    <source>
        <dbReference type="EMBL" id="WEW61466.1"/>
    </source>
</evidence>
<name>A0AAF0IM72_9EURO</name>
<feature type="region of interest" description="Disordered" evidence="5">
    <location>
        <begin position="1"/>
        <end position="86"/>
    </location>
</feature>
<evidence type="ECO:0000256" key="5">
    <source>
        <dbReference type="SAM" id="MobiDB-lite"/>
    </source>
</evidence>
<dbReference type="Proteomes" id="UP001219355">
    <property type="component" value="Chromosome 5"/>
</dbReference>
<feature type="transmembrane region" description="Helical" evidence="6">
    <location>
        <begin position="218"/>
        <end position="236"/>
    </location>
</feature>
<dbReference type="Pfam" id="PF04479">
    <property type="entry name" value="RTA1"/>
    <property type="match status" value="1"/>
</dbReference>
<evidence type="ECO:0000256" key="6">
    <source>
        <dbReference type="SAM" id="Phobius"/>
    </source>
</evidence>
<feature type="transmembrane region" description="Helical" evidence="6">
    <location>
        <begin position="256"/>
        <end position="283"/>
    </location>
</feature>
<dbReference type="PANTHER" id="PTHR31465:SF8">
    <property type="entry name" value="DOMAIN PROTEIN, PUTATIVE (AFU_ORTHOLOGUE AFUA_6G14140)-RELATED"/>
    <property type="match status" value="1"/>
</dbReference>
<dbReference type="InterPro" id="IPR007568">
    <property type="entry name" value="RTA1"/>
</dbReference>
<organism evidence="7 8">
    <name type="scientific">Emydomyces testavorans</name>
    <dbReference type="NCBI Taxonomy" id="2070801"/>
    <lineage>
        <taxon>Eukaryota</taxon>
        <taxon>Fungi</taxon>
        <taxon>Dikarya</taxon>
        <taxon>Ascomycota</taxon>
        <taxon>Pezizomycotina</taxon>
        <taxon>Eurotiomycetes</taxon>
        <taxon>Eurotiomycetidae</taxon>
        <taxon>Onygenales</taxon>
        <taxon>Nannizziopsiaceae</taxon>
        <taxon>Emydomyces</taxon>
    </lineage>
</organism>
<gene>
    <name evidence="7" type="ORF">PRK78_006956</name>
</gene>
<evidence type="ECO:0000256" key="4">
    <source>
        <dbReference type="ARBA" id="ARBA00023136"/>
    </source>
</evidence>
<dbReference type="EMBL" id="CP120631">
    <property type="protein sequence ID" value="WEW61466.1"/>
    <property type="molecule type" value="Genomic_DNA"/>
</dbReference>
<evidence type="ECO:0000256" key="1">
    <source>
        <dbReference type="ARBA" id="ARBA00004141"/>
    </source>
</evidence>
<evidence type="ECO:0000256" key="2">
    <source>
        <dbReference type="ARBA" id="ARBA00022692"/>
    </source>
</evidence>
<evidence type="ECO:0000313" key="8">
    <source>
        <dbReference type="Proteomes" id="UP001219355"/>
    </source>
</evidence>